<dbReference type="GeneID" id="30145443"/>
<dbReference type="InterPro" id="IPR051873">
    <property type="entry name" value="KNR4/SMI1_regulator"/>
</dbReference>
<feature type="region of interest" description="Disordered" evidence="2">
    <location>
        <begin position="376"/>
        <end position="465"/>
    </location>
</feature>
<dbReference type="OrthoDB" id="2305498at2759"/>
<evidence type="ECO:0000256" key="1">
    <source>
        <dbReference type="ARBA" id="ARBA00005303"/>
    </source>
</evidence>
<dbReference type="AlphaFoldDB" id="A0A1E3R0C9"/>
<dbReference type="GO" id="GO:0043332">
    <property type="term" value="C:mating projection tip"/>
    <property type="evidence" value="ECO:0007669"/>
    <property type="project" value="TreeGrafter"/>
</dbReference>
<dbReference type="STRING" id="984486.A0A1E3R0C9"/>
<comment type="similarity">
    <text evidence="1">Belongs to the KNR4/SMI1 family.</text>
</comment>
<accession>A0A1E3R0C9</accession>
<dbReference type="PANTHER" id="PTHR47432:SF1">
    <property type="entry name" value="CELL WALL ASSEMBLY REGULATOR SMI1"/>
    <property type="match status" value="1"/>
</dbReference>
<feature type="domain" description="Knr4/Smi1-like" evidence="3">
    <location>
        <begin position="119"/>
        <end position="286"/>
    </location>
</feature>
<protein>
    <recommendedName>
        <fullName evidence="3">Knr4/Smi1-like domain-containing protein</fullName>
    </recommendedName>
</protein>
<reference evidence="5" key="1">
    <citation type="submission" date="2016-05" db="EMBL/GenBank/DDBJ databases">
        <title>Comparative genomics of biotechnologically important yeasts.</title>
        <authorList>
            <consortium name="DOE Joint Genome Institute"/>
            <person name="Riley R."/>
            <person name="Haridas S."/>
            <person name="Wolfe K.H."/>
            <person name="Lopes M.R."/>
            <person name="Hittinger C.T."/>
            <person name="Goker M."/>
            <person name="Salamov A."/>
            <person name="Wisecaver J."/>
            <person name="Long T.M."/>
            <person name="Aerts A.L."/>
            <person name="Barry K."/>
            <person name="Choi C."/>
            <person name="Clum A."/>
            <person name="Coughlan A.Y."/>
            <person name="Deshpande S."/>
            <person name="Douglass A.P."/>
            <person name="Hanson S.J."/>
            <person name="Klenk H.-P."/>
            <person name="Labutti K."/>
            <person name="Lapidus A."/>
            <person name="Lindquist E."/>
            <person name="Lipzen A."/>
            <person name="Meier-Kolthoff J.P."/>
            <person name="Ohm R.A."/>
            <person name="Otillar R.P."/>
            <person name="Pangilinan J."/>
            <person name="Peng Y."/>
            <person name="Rokas A."/>
            <person name="Rosa C.A."/>
            <person name="Scheuner C."/>
            <person name="Sibirny A.A."/>
            <person name="Slot J.C."/>
            <person name="Stielow J.B."/>
            <person name="Sun H."/>
            <person name="Kurtzman C.P."/>
            <person name="Blackwell M."/>
            <person name="Grigoriev I.V."/>
            <person name="Jeffries T.W."/>
        </authorList>
    </citation>
    <scope>NUCLEOTIDE SEQUENCE [LARGE SCALE GENOMIC DNA]</scope>
    <source>
        <strain evidence="5">NRRL Y-12698</strain>
    </source>
</reference>
<feature type="compositionally biased region" description="Basic and acidic residues" evidence="2">
    <location>
        <begin position="455"/>
        <end position="465"/>
    </location>
</feature>
<keyword evidence="5" id="KW-1185">Reference proteome</keyword>
<evidence type="ECO:0000313" key="4">
    <source>
        <dbReference type="EMBL" id="ODQ82822.1"/>
    </source>
</evidence>
<dbReference type="RefSeq" id="XP_018988150.1">
    <property type="nucleotide sequence ID" value="XM_019127590.1"/>
</dbReference>
<gene>
    <name evidence="4" type="ORF">BABINDRAFT_159323</name>
</gene>
<dbReference type="SMART" id="SM00860">
    <property type="entry name" value="SMI1_KNR4"/>
    <property type="match status" value="1"/>
</dbReference>
<dbReference type="EMBL" id="KV454426">
    <property type="protein sequence ID" value="ODQ82822.1"/>
    <property type="molecule type" value="Genomic_DNA"/>
</dbReference>
<dbReference type="Gene3D" id="3.40.1580.10">
    <property type="entry name" value="SMI1/KNR4-like"/>
    <property type="match status" value="1"/>
</dbReference>
<feature type="compositionally biased region" description="Acidic residues" evidence="2">
    <location>
        <begin position="441"/>
        <end position="452"/>
    </location>
</feature>
<dbReference type="PANTHER" id="PTHR47432">
    <property type="entry name" value="CELL WALL ASSEMBLY REGULATOR SMI1"/>
    <property type="match status" value="1"/>
</dbReference>
<dbReference type="Proteomes" id="UP000094336">
    <property type="component" value="Unassembled WGS sequence"/>
</dbReference>
<evidence type="ECO:0000256" key="2">
    <source>
        <dbReference type="SAM" id="MobiDB-lite"/>
    </source>
</evidence>
<dbReference type="Pfam" id="PF09346">
    <property type="entry name" value="SMI1_KNR4"/>
    <property type="match status" value="1"/>
</dbReference>
<sequence>MGIFDKLQKDFKEFVHSLTTDDHYASFDSPYANANSDRRPLTAALNSSNSNNALSTSLNGPVAYRPGLRSQLAHNGSDVQLQDYDSGEPPLPSMESIWDRLDRWFEEEYPELGDNLQEGASAADLNEFENDLRCSLPLDVRQSYTIHDGQVRGGQPTGAFMGLTFLDLEGIFEEARIWERVVAKIETLNLASHARASTSEDARAAKPKARQQIDFQANQTSVPEGHIQQVYAHAGWIPLAKDWAGNNVAVDLAPGPEGRWGQVILFGREFDRKIVVAKSWTEFLYHLVEDYEDGNYLVDDEDESLWYKFRGSPASYMDILTKRVVGIQKINNQTPTPKVETGVSLRQAATVASANSRVEVDLPKVSLLAETSKPLAGSLIDEPEQPKEESLAESLIDEPKVEKKEPLIEPLVDESKKDDVKEVKTEQVKTEQVKEPVVPSDDLDSLDEDLNETEAVSKKLEEVAL</sequence>
<evidence type="ECO:0000259" key="3">
    <source>
        <dbReference type="SMART" id="SM00860"/>
    </source>
</evidence>
<dbReference type="InterPro" id="IPR018958">
    <property type="entry name" value="Knr4/Smi1-like_dom"/>
</dbReference>
<dbReference type="InterPro" id="IPR037883">
    <property type="entry name" value="Knr4/Smi1-like_sf"/>
</dbReference>
<feature type="compositionally biased region" description="Basic and acidic residues" evidence="2">
    <location>
        <begin position="397"/>
        <end position="434"/>
    </location>
</feature>
<organism evidence="4 5">
    <name type="scientific">Babjeviella inositovora NRRL Y-12698</name>
    <dbReference type="NCBI Taxonomy" id="984486"/>
    <lineage>
        <taxon>Eukaryota</taxon>
        <taxon>Fungi</taxon>
        <taxon>Dikarya</taxon>
        <taxon>Ascomycota</taxon>
        <taxon>Saccharomycotina</taxon>
        <taxon>Pichiomycetes</taxon>
        <taxon>Serinales incertae sedis</taxon>
        <taxon>Babjeviella</taxon>
    </lineage>
</organism>
<dbReference type="GO" id="GO:0070880">
    <property type="term" value="P:fungal-type cell wall beta-glucan biosynthetic process"/>
    <property type="evidence" value="ECO:0007669"/>
    <property type="project" value="TreeGrafter"/>
</dbReference>
<name>A0A1E3R0C9_9ASCO</name>
<proteinExistence type="inferred from homology"/>
<dbReference type="SUPFAM" id="SSF160631">
    <property type="entry name" value="SMI1/KNR4-like"/>
    <property type="match status" value="1"/>
</dbReference>
<dbReference type="InterPro" id="IPR009203">
    <property type="entry name" value="Knr4/Smi1"/>
</dbReference>
<dbReference type="PIRSF" id="PIRSF017023">
    <property type="entry name" value="KNR4"/>
    <property type="match status" value="1"/>
</dbReference>
<evidence type="ECO:0000313" key="5">
    <source>
        <dbReference type="Proteomes" id="UP000094336"/>
    </source>
</evidence>